<accession>A0A4Y2JJB2</accession>
<dbReference type="Proteomes" id="UP000499080">
    <property type="component" value="Unassembled WGS sequence"/>
</dbReference>
<comment type="caution">
    <text evidence="1">The sequence shown here is derived from an EMBL/GenBank/DDBJ whole genome shotgun (WGS) entry which is preliminary data.</text>
</comment>
<dbReference type="AlphaFoldDB" id="A0A4Y2JJB2"/>
<protein>
    <recommendedName>
        <fullName evidence="3">NYN domain-containing protein</fullName>
    </recommendedName>
</protein>
<evidence type="ECO:0000313" key="2">
    <source>
        <dbReference type="Proteomes" id="UP000499080"/>
    </source>
</evidence>
<proteinExistence type="predicted"/>
<evidence type="ECO:0008006" key="3">
    <source>
        <dbReference type="Google" id="ProtNLM"/>
    </source>
</evidence>
<keyword evidence="2" id="KW-1185">Reference proteome</keyword>
<dbReference type="EMBL" id="BGPR01003620">
    <property type="protein sequence ID" value="GBM90433.1"/>
    <property type="molecule type" value="Genomic_DNA"/>
</dbReference>
<sequence length="88" mass="9665">MPQEHFLSNDCNKERFIAMLSVKLESEGFLVKQVTEDPDHLIVTSVIVAAEEHKCAILVGDDIDLLIILTALASPSANIFFLIKGKGI</sequence>
<dbReference type="OrthoDB" id="6762869at2759"/>
<name>A0A4Y2JJB2_ARAVE</name>
<evidence type="ECO:0000313" key="1">
    <source>
        <dbReference type="EMBL" id="GBM90433.1"/>
    </source>
</evidence>
<gene>
    <name evidence="1" type="ORF">AVEN_124682_1</name>
</gene>
<organism evidence="1 2">
    <name type="scientific">Araneus ventricosus</name>
    <name type="common">Orbweaver spider</name>
    <name type="synonym">Epeira ventricosa</name>
    <dbReference type="NCBI Taxonomy" id="182803"/>
    <lineage>
        <taxon>Eukaryota</taxon>
        <taxon>Metazoa</taxon>
        <taxon>Ecdysozoa</taxon>
        <taxon>Arthropoda</taxon>
        <taxon>Chelicerata</taxon>
        <taxon>Arachnida</taxon>
        <taxon>Araneae</taxon>
        <taxon>Araneomorphae</taxon>
        <taxon>Entelegynae</taxon>
        <taxon>Araneoidea</taxon>
        <taxon>Araneidae</taxon>
        <taxon>Araneus</taxon>
    </lineage>
</organism>
<reference evidence="1 2" key="1">
    <citation type="journal article" date="2019" name="Sci. Rep.">
        <title>Orb-weaving spider Araneus ventricosus genome elucidates the spidroin gene catalogue.</title>
        <authorList>
            <person name="Kono N."/>
            <person name="Nakamura H."/>
            <person name="Ohtoshi R."/>
            <person name="Moran D.A.P."/>
            <person name="Shinohara A."/>
            <person name="Yoshida Y."/>
            <person name="Fujiwara M."/>
            <person name="Mori M."/>
            <person name="Tomita M."/>
            <person name="Arakawa K."/>
        </authorList>
    </citation>
    <scope>NUCLEOTIDE SEQUENCE [LARGE SCALE GENOMIC DNA]</scope>
</reference>